<name>A0A6L8T7E4_9FIRM</name>
<sequence length="322" mass="36641">MSTKDSARLTMDSCVGREREDQAVKRLFSRKDFLANIMKGTIAEYADLSIEEIMDCIEGDTIQTGTALVSEDAANTIRGENPQFTAIGEAPAIMDLIFRSLVPSLDETIKINLHVDLEFQQDYAVPYPVEKRAFFYATRRISAQLPKVGKNGAGYKNMEKVYSIWICMENIPKYLQGSISYHKMVNYKNTGMTDGKNKENFLKKSQKDIDLVEIVIVRLGKNKEERGVLDFLQGVFSGDQEKVFSYLPDNTADEKEVVDMLTMVDCIEKRGEKRGERLGKQLSQARMQKLILSLAADNKSEDIIRIAKDDEYLEKMYKEYGI</sequence>
<proteinExistence type="predicted"/>
<comment type="caution">
    <text evidence="1">The sequence shown here is derived from an EMBL/GenBank/DDBJ whole genome shotgun (WGS) entry which is preliminary data.</text>
</comment>
<reference evidence="1 2" key="1">
    <citation type="journal article" date="2019" name="Nat. Med.">
        <title>A library of human gut bacterial isolates paired with longitudinal multiomics data enables mechanistic microbiome research.</title>
        <authorList>
            <person name="Poyet M."/>
            <person name="Groussin M."/>
            <person name="Gibbons S.M."/>
            <person name="Avila-Pacheco J."/>
            <person name="Jiang X."/>
            <person name="Kearney S.M."/>
            <person name="Perrotta A.R."/>
            <person name="Berdy B."/>
            <person name="Zhao S."/>
            <person name="Lieberman T.D."/>
            <person name="Swanson P.K."/>
            <person name="Smith M."/>
            <person name="Roesemann S."/>
            <person name="Alexander J.E."/>
            <person name="Rich S.A."/>
            <person name="Livny J."/>
            <person name="Vlamakis H."/>
            <person name="Clish C."/>
            <person name="Bullock K."/>
            <person name="Deik A."/>
            <person name="Scott J."/>
            <person name="Pierce K.A."/>
            <person name="Xavier R.J."/>
            <person name="Alm E.J."/>
        </authorList>
    </citation>
    <scope>NUCLEOTIDE SEQUENCE [LARGE SCALE GENOMIC DNA]</scope>
    <source>
        <strain evidence="1 2">BIOML-A1</strain>
    </source>
</reference>
<dbReference type="EMBL" id="WWVQ01000097">
    <property type="protein sequence ID" value="MZL35424.1"/>
    <property type="molecule type" value="Genomic_DNA"/>
</dbReference>
<evidence type="ECO:0000313" key="1">
    <source>
        <dbReference type="EMBL" id="MZL35424.1"/>
    </source>
</evidence>
<evidence type="ECO:0000313" key="2">
    <source>
        <dbReference type="Proteomes" id="UP000477285"/>
    </source>
</evidence>
<dbReference type="RefSeq" id="WP_161234428.1">
    <property type="nucleotide sequence ID" value="NZ_WWVI01000096.1"/>
</dbReference>
<evidence type="ECO:0008006" key="3">
    <source>
        <dbReference type="Google" id="ProtNLM"/>
    </source>
</evidence>
<protein>
    <recommendedName>
        <fullName evidence="3">PD-(D/E)XK nuclease family transposase</fullName>
    </recommendedName>
</protein>
<gene>
    <name evidence="1" type="ORF">GT728_20155</name>
</gene>
<dbReference type="Proteomes" id="UP000477285">
    <property type="component" value="Unassembled WGS sequence"/>
</dbReference>
<dbReference type="AlphaFoldDB" id="A0A6L8T7E4"/>
<organism evidence="1 2">
    <name type="scientific">Blautia wexlerae</name>
    <dbReference type="NCBI Taxonomy" id="418240"/>
    <lineage>
        <taxon>Bacteria</taxon>
        <taxon>Bacillati</taxon>
        <taxon>Bacillota</taxon>
        <taxon>Clostridia</taxon>
        <taxon>Lachnospirales</taxon>
        <taxon>Lachnospiraceae</taxon>
        <taxon>Blautia</taxon>
    </lineage>
</organism>
<accession>A0A6L8T7E4</accession>